<feature type="domain" description="Methylguanine DNA methyltransferase ribonuclease-like" evidence="11">
    <location>
        <begin position="56"/>
        <end position="134"/>
    </location>
</feature>
<dbReference type="InterPro" id="IPR001497">
    <property type="entry name" value="MethylDNA_cys_MeTrfase_AS"/>
</dbReference>
<dbReference type="EMBL" id="CP012117">
    <property type="protein sequence ID" value="ANP27353.1"/>
    <property type="molecule type" value="Genomic_DNA"/>
</dbReference>
<keyword evidence="5 12" id="KW-0808">Transferase</keyword>
<dbReference type="InterPro" id="IPR036217">
    <property type="entry name" value="MethylDNA_cys_MeTrfase_DNAb"/>
</dbReference>
<gene>
    <name evidence="12" type="ORF">DAD186_08030</name>
</gene>
<organism evidence="12 13">
    <name type="scientific">Dermabacter vaginalis</name>
    <dbReference type="NCBI Taxonomy" id="1630135"/>
    <lineage>
        <taxon>Bacteria</taxon>
        <taxon>Bacillati</taxon>
        <taxon>Actinomycetota</taxon>
        <taxon>Actinomycetes</taxon>
        <taxon>Micrococcales</taxon>
        <taxon>Dermabacteraceae</taxon>
        <taxon>Dermabacter</taxon>
    </lineage>
</organism>
<feature type="compositionally biased region" description="Polar residues" evidence="9">
    <location>
        <begin position="20"/>
        <end position="32"/>
    </location>
</feature>
<dbReference type="GO" id="GO:0032259">
    <property type="term" value="P:methylation"/>
    <property type="evidence" value="ECO:0007669"/>
    <property type="project" value="UniProtKB-KW"/>
</dbReference>
<comment type="catalytic activity">
    <reaction evidence="1">
        <text>a 4-O-methyl-thymidine in DNA + L-cysteinyl-[protein] = a thymidine in DNA + S-methyl-L-cysteinyl-[protein]</text>
        <dbReference type="Rhea" id="RHEA:53428"/>
        <dbReference type="Rhea" id="RHEA-COMP:10131"/>
        <dbReference type="Rhea" id="RHEA-COMP:10132"/>
        <dbReference type="Rhea" id="RHEA-COMP:13555"/>
        <dbReference type="Rhea" id="RHEA-COMP:13556"/>
        <dbReference type="ChEBI" id="CHEBI:29950"/>
        <dbReference type="ChEBI" id="CHEBI:82612"/>
        <dbReference type="ChEBI" id="CHEBI:137386"/>
        <dbReference type="ChEBI" id="CHEBI:137387"/>
        <dbReference type="EC" id="2.1.1.63"/>
    </reaction>
</comment>
<evidence type="ECO:0000256" key="9">
    <source>
        <dbReference type="SAM" id="MobiDB-lite"/>
    </source>
</evidence>
<dbReference type="InterPro" id="IPR036388">
    <property type="entry name" value="WH-like_DNA-bd_sf"/>
</dbReference>
<reference evidence="12 13" key="1">
    <citation type="submission" date="2015-06" db="EMBL/GenBank/DDBJ databases">
        <title>Investigation of pathophysiology for high-risk pregnancy and development of treatment modality based on it.</title>
        <authorList>
            <person name="Kim B.-C."/>
            <person name="Lim S."/>
        </authorList>
    </citation>
    <scope>NUCLEOTIDE SEQUENCE [LARGE SCALE GENOMIC DNA]</scope>
    <source>
        <strain evidence="12 13">AD1-86</strain>
    </source>
</reference>
<feature type="domain" description="Methylated-DNA-[protein]-cysteine S-methyltransferase DNA binding" evidence="10">
    <location>
        <begin position="141"/>
        <end position="219"/>
    </location>
</feature>
<dbReference type="PATRIC" id="fig|1630135.4.peg.805"/>
<accession>A0A1B0ZHG7</accession>
<dbReference type="Gene3D" id="3.30.160.70">
    <property type="entry name" value="Methylated DNA-protein cysteine methyltransferase domain"/>
    <property type="match status" value="1"/>
</dbReference>
<dbReference type="CDD" id="cd06445">
    <property type="entry name" value="ATase"/>
    <property type="match status" value="1"/>
</dbReference>
<dbReference type="SUPFAM" id="SSF53155">
    <property type="entry name" value="Methylated DNA-protein cysteine methyltransferase domain"/>
    <property type="match status" value="1"/>
</dbReference>
<dbReference type="NCBIfam" id="TIGR00589">
    <property type="entry name" value="ogt"/>
    <property type="match status" value="1"/>
</dbReference>
<dbReference type="InterPro" id="IPR008332">
    <property type="entry name" value="MethylG_MeTrfase_N"/>
</dbReference>
<evidence type="ECO:0000256" key="2">
    <source>
        <dbReference type="ARBA" id="ARBA00008711"/>
    </source>
</evidence>
<dbReference type="InterPro" id="IPR014048">
    <property type="entry name" value="MethylDNA_cys_MeTrfase_DNA-bd"/>
</dbReference>
<dbReference type="PROSITE" id="PS00374">
    <property type="entry name" value="MGMT"/>
    <property type="match status" value="1"/>
</dbReference>
<dbReference type="InterPro" id="IPR036631">
    <property type="entry name" value="MGMT_N_sf"/>
</dbReference>
<keyword evidence="6" id="KW-0227">DNA damage</keyword>
<dbReference type="AlphaFoldDB" id="A0A1B0ZHG7"/>
<dbReference type="Proteomes" id="UP000092596">
    <property type="component" value="Chromosome"/>
</dbReference>
<dbReference type="GO" id="GO:0003908">
    <property type="term" value="F:methylated-DNA-[protein]-cysteine S-methyltransferase activity"/>
    <property type="evidence" value="ECO:0007669"/>
    <property type="project" value="UniProtKB-EC"/>
</dbReference>
<evidence type="ECO:0000256" key="3">
    <source>
        <dbReference type="ARBA" id="ARBA00011918"/>
    </source>
</evidence>
<sequence>MLIEALQAPHENSSKARVPQSPQRPGATSSTLEPKKEAAMPTHCADALSLEFAEAPSPLGTLLFAATERGLVRIAFESEGFDVVKALCEAQLRKFAPPIDAARPLNPHDVLHHAQNEVLDFLAGNRRTFTLPLDRTLSQGFRRSVHEAIEQISFGERQSYAWAAERAGKAKAVRAVGTACGMNPLPIVVPCHRVVKSDGSLGGYSGGLEKKRFLLALEEGDAPRA</sequence>
<dbReference type="Pfam" id="PF02870">
    <property type="entry name" value="Methyltransf_1N"/>
    <property type="match status" value="1"/>
</dbReference>
<dbReference type="Gene3D" id="1.10.10.10">
    <property type="entry name" value="Winged helix-like DNA-binding domain superfamily/Winged helix DNA-binding domain"/>
    <property type="match status" value="1"/>
</dbReference>
<evidence type="ECO:0000256" key="7">
    <source>
        <dbReference type="ARBA" id="ARBA00023204"/>
    </source>
</evidence>
<dbReference type="KEGG" id="dva:DAD186_08030"/>
<dbReference type="PANTHER" id="PTHR10815">
    <property type="entry name" value="METHYLATED-DNA--PROTEIN-CYSTEINE METHYLTRANSFERASE"/>
    <property type="match status" value="1"/>
</dbReference>
<protein>
    <recommendedName>
        <fullName evidence="3">methylated-DNA--[protein]-cysteine S-methyltransferase</fullName>
        <ecNumber evidence="3">2.1.1.63</ecNumber>
    </recommendedName>
</protein>
<evidence type="ECO:0000256" key="1">
    <source>
        <dbReference type="ARBA" id="ARBA00001286"/>
    </source>
</evidence>
<comment type="catalytic activity">
    <reaction evidence="8">
        <text>a 6-O-methyl-2'-deoxyguanosine in DNA + L-cysteinyl-[protein] = S-methyl-L-cysteinyl-[protein] + a 2'-deoxyguanosine in DNA</text>
        <dbReference type="Rhea" id="RHEA:24000"/>
        <dbReference type="Rhea" id="RHEA-COMP:10131"/>
        <dbReference type="Rhea" id="RHEA-COMP:10132"/>
        <dbReference type="Rhea" id="RHEA-COMP:11367"/>
        <dbReference type="Rhea" id="RHEA-COMP:11368"/>
        <dbReference type="ChEBI" id="CHEBI:29950"/>
        <dbReference type="ChEBI" id="CHEBI:82612"/>
        <dbReference type="ChEBI" id="CHEBI:85445"/>
        <dbReference type="ChEBI" id="CHEBI:85448"/>
        <dbReference type="EC" id="2.1.1.63"/>
    </reaction>
</comment>
<keyword evidence="7" id="KW-0234">DNA repair</keyword>
<evidence type="ECO:0000256" key="6">
    <source>
        <dbReference type="ARBA" id="ARBA00022763"/>
    </source>
</evidence>
<evidence type="ECO:0000259" key="11">
    <source>
        <dbReference type="Pfam" id="PF02870"/>
    </source>
</evidence>
<feature type="region of interest" description="Disordered" evidence="9">
    <location>
        <begin position="1"/>
        <end position="40"/>
    </location>
</feature>
<name>A0A1B0ZHG7_9MICO</name>
<evidence type="ECO:0000256" key="5">
    <source>
        <dbReference type="ARBA" id="ARBA00022679"/>
    </source>
</evidence>
<dbReference type="SUPFAM" id="SSF46767">
    <property type="entry name" value="Methylated DNA-protein cysteine methyltransferase, C-terminal domain"/>
    <property type="match status" value="1"/>
</dbReference>
<evidence type="ECO:0000313" key="13">
    <source>
        <dbReference type="Proteomes" id="UP000092596"/>
    </source>
</evidence>
<keyword evidence="4 12" id="KW-0489">Methyltransferase</keyword>
<evidence type="ECO:0000256" key="8">
    <source>
        <dbReference type="ARBA" id="ARBA00049348"/>
    </source>
</evidence>
<evidence type="ECO:0000256" key="4">
    <source>
        <dbReference type="ARBA" id="ARBA00022603"/>
    </source>
</evidence>
<evidence type="ECO:0000313" key="12">
    <source>
        <dbReference type="EMBL" id="ANP27353.1"/>
    </source>
</evidence>
<dbReference type="PANTHER" id="PTHR10815:SF5">
    <property type="entry name" value="METHYLATED-DNA--PROTEIN-CYSTEINE METHYLTRANSFERASE"/>
    <property type="match status" value="1"/>
</dbReference>
<comment type="similarity">
    <text evidence="2">Belongs to the MGMT family.</text>
</comment>
<dbReference type="Pfam" id="PF01035">
    <property type="entry name" value="DNA_binding_1"/>
    <property type="match status" value="1"/>
</dbReference>
<evidence type="ECO:0000259" key="10">
    <source>
        <dbReference type="Pfam" id="PF01035"/>
    </source>
</evidence>
<proteinExistence type="inferred from homology"/>
<dbReference type="FunFam" id="1.10.10.10:FF:000214">
    <property type="entry name" value="Methylated-DNA--protein-cysteine methyltransferase"/>
    <property type="match status" value="1"/>
</dbReference>
<dbReference type="GO" id="GO:0006281">
    <property type="term" value="P:DNA repair"/>
    <property type="evidence" value="ECO:0007669"/>
    <property type="project" value="UniProtKB-KW"/>
</dbReference>
<dbReference type="STRING" id="1630135.DAD186_08030"/>
<dbReference type="EC" id="2.1.1.63" evidence="3"/>